<dbReference type="SUPFAM" id="SSF143791">
    <property type="entry name" value="DUSP-like"/>
    <property type="match status" value="1"/>
</dbReference>
<evidence type="ECO:0000256" key="6">
    <source>
        <dbReference type="ARBA" id="ARBA00022801"/>
    </source>
</evidence>
<dbReference type="PROSITE" id="PS00972">
    <property type="entry name" value="USP_1"/>
    <property type="match status" value="1"/>
</dbReference>
<evidence type="ECO:0000256" key="1">
    <source>
        <dbReference type="ARBA" id="ARBA00000707"/>
    </source>
</evidence>
<dbReference type="PROSITE" id="PS51283">
    <property type="entry name" value="DUSP"/>
    <property type="match status" value="1"/>
</dbReference>
<feature type="domain" description="DUSP" evidence="9">
    <location>
        <begin position="2"/>
        <end position="148"/>
    </location>
</feature>
<reference evidence="10" key="1">
    <citation type="journal article" date="2022" name="Proc. Natl. Acad. Sci. U.S.A.">
        <title>Life cycle and functional genomics of the unicellular red alga Galdieria for elucidating algal and plant evolution and industrial use.</title>
        <authorList>
            <person name="Hirooka S."/>
            <person name="Itabashi T."/>
            <person name="Ichinose T.M."/>
            <person name="Onuma R."/>
            <person name="Fujiwara T."/>
            <person name="Yamashita S."/>
            <person name="Jong L.W."/>
            <person name="Tomita R."/>
            <person name="Iwane A.H."/>
            <person name="Miyagishima S.Y."/>
        </authorList>
    </citation>
    <scope>NUCLEOTIDE SEQUENCE</scope>
    <source>
        <strain evidence="10">NBRC 102759</strain>
    </source>
</reference>
<dbReference type="Gene3D" id="3.30.2230.10">
    <property type="entry name" value="DUSP-like"/>
    <property type="match status" value="1"/>
</dbReference>
<dbReference type="InterPro" id="IPR001394">
    <property type="entry name" value="Peptidase_C19_UCH"/>
</dbReference>
<evidence type="ECO:0000256" key="3">
    <source>
        <dbReference type="ARBA" id="ARBA00012759"/>
    </source>
</evidence>
<accession>A0A9C7UMU1</accession>
<dbReference type="PANTHER" id="PTHR21646:SF24">
    <property type="entry name" value="UBIQUITIN CARBOXYL-TERMINAL HYDROLASE"/>
    <property type="match status" value="1"/>
</dbReference>
<keyword evidence="5" id="KW-0833">Ubl conjugation pathway</keyword>
<dbReference type="InterPro" id="IPR050185">
    <property type="entry name" value="Ub_carboxyl-term_hydrolase"/>
</dbReference>
<dbReference type="EC" id="3.4.19.12" evidence="3"/>
<evidence type="ECO:0000256" key="4">
    <source>
        <dbReference type="ARBA" id="ARBA00022670"/>
    </source>
</evidence>
<dbReference type="InterPro" id="IPR006615">
    <property type="entry name" value="Pept_C19_DUSP"/>
</dbReference>
<evidence type="ECO:0000256" key="7">
    <source>
        <dbReference type="ARBA" id="ARBA00022807"/>
    </source>
</evidence>
<dbReference type="PANTHER" id="PTHR21646">
    <property type="entry name" value="UBIQUITIN CARBOXYL-TERMINAL HYDROLASE"/>
    <property type="match status" value="1"/>
</dbReference>
<organism evidence="10 11">
    <name type="scientific">Galdieria partita</name>
    <dbReference type="NCBI Taxonomy" id="83374"/>
    <lineage>
        <taxon>Eukaryota</taxon>
        <taxon>Rhodophyta</taxon>
        <taxon>Bangiophyceae</taxon>
        <taxon>Galdieriales</taxon>
        <taxon>Galdieriaceae</taxon>
        <taxon>Galdieria</taxon>
    </lineage>
</organism>
<dbReference type="PROSITE" id="PS00973">
    <property type="entry name" value="USP_2"/>
    <property type="match status" value="1"/>
</dbReference>
<dbReference type="InterPro" id="IPR038765">
    <property type="entry name" value="Papain-like_cys_pep_sf"/>
</dbReference>
<feature type="domain" description="USP" evidence="8">
    <location>
        <begin position="334"/>
        <end position="1006"/>
    </location>
</feature>
<dbReference type="SMART" id="SM00695">
    <property type="entry name" value="DUSP"/>
    <property type="match status" value="1"/>
</dbReference>
<gene>
    <name evidence="10" type="ORF">GpartN1_g785.t1</name>
</gene>
<evidence type="ECO:0000313" key="10">
    <source>
        <dbReference type="EMBL" id="GJQ08994.1"/>
    </source>
</evidence>
<evidence type="ECO:0000259" key="8">
    <source>
        <dbReference type="PROSITE" id="PS50235"/>
    </source>
</evidence>
<dbReference type="Gene3D" id="3.10.20.90">
    <property type="entry name" value="Phosphatidylinositol 3-kinase Catalytic Subunit, Chain A, domain 1"/>
    <property type="match status" value="1"/>
</dbReference>
<dbReference type="GO" id="GO:0004843">
    <property type="term" value="F:cysteine-type deubiquitinase activity"/>
    <property type="evidence" value="ECO:0007669"/>
    <property type="project" value="UniProtKB-EC"/>
</dbReference>
<keyword evidence="6" id="KW-0378">Hydrolase</keyword>
<evidence type="ECO:0000256" key="5">
    <source>
        <dbReference type="ARBA" id="ARBA00022786"/>
    </source>
</evidence>
<dbReference type="SUPFAM" id="SSF54001">
    <property type="entry name" value="Cysteine proteinases"/>
    <property type="match status" value="1"/>
</dbReference>
<reference evidence="10" key="2">
    <citation type="submission" date="2022-01" db="EMBL/GenBank/DDBJ databases">
        <authorList>
            <person name="Hirooka S."/>
            <person name="Miyagishima S.Y."/>
        </authorList>
    </citation>
    <scope>NUCLEOTIDE SEQUENCE</scope>
    <source>
        <strain evidence="10">NBRC 102759</strain>
    </source>
</reference>
<dbReference type="InterPro" id="IPR035927">
    <property type="entry name" value="DUSP-like_sf"/>
</dbReference>
<keyword evidence="7" id="KW-0788">Thiol protease</keyword>
<dbReference type="Gene3D" id="3.90.70.10">
    <property type="entry name" value="Cysteine proteinases"/>
    <property type="match status" value="2"/>
</dbReference>
<dbReference type="Pfam" id="PF00443">
    <property type="entry name" value="UCH"/>
    <property type="match status" value="1"/>
</dbReference>
<evidence type="ECO:0000259" key="9">
    <source>
        <dbReference type="PROSITE" id="PS51283"/>
    </source>
</evidence>
<keyword evidence="4" id="KW-0645">Protease</keyword>
<evidence type="ECO:0000256" key="2">
    <source>
        <dbReference type="ARBA" id="ARBA00009085"/>
    </source>
</evidence>
<comment type="similarity">
    <text evidence="2">Belongs to the peptidase C19 family.</text>
</comment>
<proteinExistence type="inferred from homology"/>
<evidence type="ECO:0000313" key="11">
    <source>
        <dbReference type="Proteomes" id="UP001061958"/>
    </source>
</evidence>
<dbReference type="InterPro" id="IPR028889">
    <property type="entry name" value="USP"/>
</dbReference>
<dbReference type="OrthoDB" id="265776at2759"/>
<comment type="caution">
    <text evidence="10">The sequence shown here is derived from an EMBL/GenBank/DDBJ whole genome shotgun (WGS) entry which is preliminary data.</text>
</comment>
<sequence length="1022" mass="115987">MLDPSEEAAAVRAAAEETVYRGPIKGTNWYLISSKWYRHWCTYTETTDLVSTSPIRFRTGLHSVKSDISDDSDDDGESFSLRKKAHRPGPIDNWNLVNSTETVDHSTKHIELKPNLLEQVDFVLVPKPVWELLFSWYGGGPEISRPVVVGPSGECFVEIYPVELNITFISPSKAVETRVHLSKTTKIKELKNKILNKLNMNNISASDLEVWNMLDDVPPVLLDNDEETIAEAVLVSGQKVQMRVKSLSTDFQLPNIQQETYLDGENTSFVEANSSSRRHTNNTCTHFIRKELSKGKISSDVESEHTICVKDLPSHRLFFLPPVNSSAFNRAGLCGLVNLGNTCFMNAALQCLSNAAKLTEYFLSENYKSDINKQNPLGMNGVLAEEYFRLLSHIWSGNESSFAPRQLKFQIALHAPQFTGYQQQDSQELMAFLLDGLHEDLNRIRNKPYIEVIEGGDRPDDEVASIAWKQHLQRNNSIVVDLFQGQYKSTVICPDCGKVSVTFDPFMYLSLPVPSKNERIVEVLVFLRRPESDKLHCHEFQSRPVRYAVRVNKKGRIGEVRDRISVLTRIPSSRLICAVLFLNRFYQVPVPDWNRVDEIINLAGQERLVIYEVENDWVSGRKLQHVGVDTGRTLSTKDNVILLKIVHTEKNSDRVIAVPSLITLKRSELTGDRLFKEIMFFCRRFFDYDKFLETWKIGKEAGDSLDGNEQALEQDSNVDESVVLSLPENSLNASHLMDHGSSRIGKKRKSRSKFPFEAKISFERSQGSGHTFDSTIVNCESTHFIELPQCSTATVIVEWTLEGICRQLFDVEEASFRAYVVDHSVSNSIQESSDGYPTIEDCLCRWSEKEILSQDNAWFCPVCKSHKQASKHLQLWSTPEILIIHLKRFSYSIWSRTKVETFVKYPLNGLNLAPYIVGKGDLGAPQPLYDLYAVCNHFGGLGGGHYTAYAISPWKVPDDESDTYFEHNDGYTNGPWYNFDDSSVFKMTDSSHAVSDSAYVLFYRRRKYGGSQKSGNMSSSKE</sequence>
<dbReference type="Proteomes" id="UP001061958">
    <property type="component" value="Unassembled WGS sequence"/>
</dbReference>
<dbReference type="Pfam" id="PF06337">
    <property type="entry name" value="DUSP"/>
    <property type="match status" value="1"/>
</dbReference>
<name>A0A9C7UMU1_9RHOD</name>
<comment type="catalytic activity">
    <reaction evidence="1">
        <text>Thiol-dependent hydrolysis of ester, thioester, amide, peptide and isopeptide bonds formed by the C-terminal Gly of ubiquitin (a 76-residue protein attached to proteins as an intracellular targeting signal).</text>
        <dbReference type="EC" id="3.4.19.12"/>
    </reaction>
</comment>
<dbReference type="EMBL" id="BQMJ01000005">
    <property type="protein sequence ID" value="GJQ08994.1"/>
    <property type="molecule type" value="Genomic_DNA"/>
</dbReference>
<dbReference type="GO" id="GO:0016579">
    <property type="term" value="P:protein deubiquitination"/>
    <property type="evidence" value="ECO:0007669"/>
    <property type="project" value="InterPro"/>
</dbReference>
<protein>
    <recommendedName>
        <fullName evidence="3">ubiquitinyl hydrolase 1</fullName>
        <ecNumber evidence="3">3.4.19.12</ecNumber>
    </recommendedName>
</protein>
<dbReference type="GO" id="GO:0006508">
    <property type="term" value="P:proteolysis"/>
    <property type="evidence" value="ECO:0007669"/>
    <property type="project" value="UniProtKB-KW"/>
</dbReference>
<keyword evidence="11" id="KW-1185">Reference proteome</keyword>
<dbReference type="PROSITE" id="PS50235">
    <property type="entry name" value="USP_3"/>
    <property type="match status" value="1"/>
</dbReference>
<dbReference type="CDD" id="cd02674">
    <property type="entry name" value="Peptidase_C19R"/>
    <property type="match status" value="1"/>
</dbReference>
<dbReference type="InterPro" id="IPR018200">
    <property type="entry name" value="USP_CS"/>
</dbReference>
<dbReference type="AlphaFoldDB" id="A0A9C7UMU1"/>